<protein>
    <submittedName>
        <fullName evidence="1">Uncharacterized protein</fullName>
    </submittedName>
</protein>
<dbReference type="AlphaFoldDB" id="A0A1V6MY58"/>
<dbReference type="STRING" id="114686.BM536_005250"/>
<evidence type="ECO:0000313" key="1">
    <source>
        <dbReference type="EMBL" id="OQD57374.1"/>
    </source>
</evidence>
<organism evidence="1 2">
    <name type="scientific">Streptomyces phaeoluteigriseus</name>
    <dbReference type="NCBI Taxonomy" id="114686"/>
    <lineage>
        <taxon>Bacteria</taxon>
        <taxon>Bacillati</taxon>
        <taxon>Actinomycetota</taxon>
        <taxon>Actinomycetes</taxon>
        <taxon>Kitasatosporales</taxon>
        <taxon>Streptomycetaceae</taxon>
        <taxon>Streptomyces</taxon>
        <taxon>Streptomyces aurantiacus group</taxon>
    </lineage>
</organism>
<dbReference type="Proteomes" id="UP000184286">
    <property type="component" value="Unassembled WGS sequence"/>
</dbReference>
<dbReference type="EMBL" id="MPOH02000005">
    <property type="protein sequence ID" value="OQD57374.1"/>
    <property type="molecule type" value="Genomic_DNA"/>
</dbReference>
<dbReference type="RefSeq" id="WP_073494337.1">
    <property type="nucleotide sequence ID" value="NZ_MPOH02000005.1"/>
</dbReference>
<proteinExistence type="predicted"/>
<reference evidence="2" key="1">
    <citation type="submission" date="2016-11" db="EMBL/GenBank/DDBJ databases">
        <authorList>
            <person name="Schniete J.K."/>
            <person name="Salih T."/>
            <person name="Algora Gallardo L."/>
            <person name="Martinez Fernandez S."/>
            <person name="Herron P.R."/>
        </authorList>
    </citation>
    <scope>NUCLEOTIDE SEQUENCE [LARGE SCALE GENOMIC DNA]</scope>
    <source>
        <strain evidence="2">DSM 41896</strain>
    </source>
</reference>
<name>A0A1V6MY58_9ACTN</name>
<sequence length="72" mass="7892">MAIHDADLLNVLPYPAFSLVHTSEFEACAGAADASAILRVSAWSYVAPTRRRTSVSWRSAVRPVAQQKCCRD</sequence>
<comment type="caution">
    <text evidence="1">The sequence shown here is derived from an EMBL/GenBank/DDBJ whole genome shotgun (WGS) entry which is preliminary data.</text>
</comment>
<evidence type="ECO:0000313" key="2">
    <source>
        <dbReference type="Proteomes" id="UP000184286"/>
    </source>
</evidence>
<reference evidence="1 2" key="2">
    <citation type="submission" date="2017-02" db="EMBL/GenBank/DDBJ databases">
        <title>Draft genome sequence of Streptomyces phaeoluteigriseus type strain DSM41896.</title>
        <authorList>
            <person name="Salih T.S."/>
            <person name="Algora Gallardo L."/>
            <person name="Melo Santos T."/>
            <person name="Filgueira Martinez S."/>
            <person name="Herron P.R."/>
        </authorList>
    </citation>
    <scope>NUCLEOTIDE SEQUENCE [LARGE SCALE GENOMIC DNA]</scope>
    <source>
        <strain evidence="1 2">DSM 41896</strain>
    </source>
</reference>
<accession>A0A1V6MY58</accession>
<gene>
    <name evidence="1" type="ORF">BM536_005250</name>
</gene>